<reference evidence="13" key="1">
    <citation type="submission" date="2017-12" db="EMBL/GenBank/DDBJ databases">
        <title>FDA dAtabase for Regulatory Grade micrObial Sequences (FDA-ARGOS): Supporting development and validation of Infectious Disease Dx tests.</title>
        <authorList>
            <person name="Kerrigan L."/>
            <person name="Tallon L.J."/>
            <person name="Sadzewicz L."/>
            <person name="Sengamalay N."/>
            <person name="Ott S."/>
            <person name="Godinez A."/>
            <person name="Nagaraj S."/>
            <person name="Vavikolanu K."/>
            <person name="Vyas G."/>
            <person name="Nadendla S."/>
            <person name="Aluvathingal J."/>
            <person name="Sichtig H."/>
        </authorList>
    </citation>
    <scope>NUCLEOTIDE SEQUENCE [LARGE SCALE GENOMIC DNA]</scope>
    <source>
        <strain evidence="13">FDAARGOS_200</strain>
    </source>
</reference>
<keyword evidence="6 8" id="KW-0520">NAD</keyword>
<comment type="pathway">
    <text evidence="1">Nucleotide-sugar biosynthesis; UDP-alpha-D-glucuronate biosynthesis; UDP-alpha-D-glucuronate from UDP-alpha-D-glucose: step 1/1.</text>
</comment>
<dbReference type="Proteomes" id="UP000192511">
    <property type="component" value="Unassembled WGS sequence"/>
</dbReference>
<dbReference type="InterPro" id="IPR001732">
    <property type="entry name" value="UDP-Glc/GDP-Man_DH_N"/>
</dbReference>
<proteinExistence type="inferred from homology"/>
<feature type="binding site" evidence="10">
    <location>
        <position position="328"/>
    </location>
    <ligand>
        <name>substrate</name>
    </ligand>
</feature>
<dbReference type="Pfam" id="PF03721">
    <property type="entry name" value="UDPG_MGDP_dh_N"/>
    <property type="match status" value="1"/>
</dbReference>
<evidence type="ECO:0000256" key="9">
    <source>
        <dbReference type="PIRSR" id="PIRSR500134-1"/>
    </source>
</evidence>
<evidence type="ECO:0000256" key="4">
    <source>
        <dbReference type="ARBA" id="ARBA00015132"/>
    </source>
</evidence>
<protein>
    <recommendedName>
        <fullName evidence="4 8">UDP-glucose 6-dehydrogenase</fullName>
        <ecNumber evidence="3 8">1.1.1.22</ecNumber>
    </recommendedName>
</protein>
<dbReference type="NCBIfam" id="TIGR03026">
    <property type="entry name" value="NDP-sugDHase"/>
    <property type="match status" value="1"/>
</dbReference>
<dbReference type="InterPro" id="IPR008927">
    <property type="entry name" value="6-PGluconate_DH-like_C_sf"/>
</dbReference>
<dbReference type="PIRSF" id="PIRSF500134">
    <property type="entry name" value="UDPglc_DH_bac"/>
    <property type="match status" value="1"/>
</dbReference>
<dbReference type="Gene3D" id="3.40.50.720">
    <property type="entry name" value="NAD(P)-binding Rossmann-like Domain"/>
    <property type="match status" value="2"/>
</dbReference>
<evidence type="ECO:0000256" key="7">
    <source>
        <dbReference type="ARBA" id="ARBA00047473"/>
    </source>
</evidence>
<keyword evidence="14" id="KW-1185">Reference proteome</keyword>
<feature type="binding site" evidence="10">
    <location>
        <begin position="156"/>
        <end position="159"/>
    </location>
    <ligand>
        <name>substrate</name>
    </ligand>
</feature>
<dbReference type="Pfam" id="PF00984">
    <property type="entry name" value="UDPG_MGDP_dh"/>
    <property type="match status" value="1"/>
</dbReference>
<comment type="catalytic activity">
    <reaction evidence="7 8">
        <text>UDP-alpha-D-glucose + 2 NAD(+) + H2O = UDP-alpha-D-glucuronate + 2 NADH + 3 H(+)</text>
        <dbReference type="Rhea" id="RHEA:23596"/>
        <dbReference type="ChEBI" id="CHEBI:15377"/>
        <dbReference type="ChEBI" id="CHEBI:15378"/>
        <dbReference type="ChEBI" id="CHEBI:57540"/>
        <dbReference type="ChEBI" id="CHEBI:57945"/>
        <dbReference type="ChEBI" id="CHEBI:58052"/>
        <dbReference type="ChEBI" id="CHEBI:58885"/>
        <dbReference type="EC" id="1.1.1.22"/>
    </reaction>
</comment>
<evidence type="ECO:0000259" key="12">
    <source>
        <dbReference type="SMART" id="SM00984"/>
    </source>
</evidence>
<dbReference type="SUPFAM" id="SSF51735">
    <property type="entry name" value="NAD(P)-binding Rossmann-fold domains"/>
    <property type="match status" value="1"/>
</dbReference>
<evidence type="ECO:0000256" key="2">
    <source>
        <dbReference type="ARBA" id="ARBA00006601"/>
    </source>
</evidence>
<gene>
    <name evidence="13" type="ORF">A6J39_007645</name>
</gene>
<dbReference type="AlphaFoldDB" id="A0AAX0WSM2"/>
<organism evidence="13 14">
    <name type="scientific">Legionella anisa</name>
    <dbReference type="NCBI Taxonomy" id="28082"/>
    <lineage>
        <taxon>Bacteria</taxon>
        <taxon>Pseudomonadati</taxon>
        <taxon>Pseudomonadota</taxon>
        <taxon>Gammaproteobacteria</taxon>
        <taxon>Legionellales</taxon>
        <taxon>Legionellaceae</taxon>
        <taxon>Legionella</taxon>
    </lineage>
</organism>
<dbReference type="SUPFAM" id="SSF52413">
    <property type="entry name" value="UDP-glucose/GDP-mannose dehydrogenase C-terminal domain"/>
    <property type="match status" value="1"/>
</dbReference>
<dbReference type="RefSeq" id="WP_019233912.1">
    <property type="nucleotide sequence ID" value="NZ_CAAAHR010000030.1"/>
</dbReference>
<dbReference type="GO" id="GO:0000271">
    <property type="term" value="P:polysaccharide biosynthetic process"/>
    <property type="evidence" value="ECO:0007669"/>
    <property type="project" value="InterPro"/>
</dbReference>
<dbReference type="InterPro" id="IPR017476">
    <property type="entry name" value="UDP-Glc/GDP-Man"/>
</dbReference>
<dbReference type="EMBL" id="NBTX02000004">
    <property type="protein sequence ID" value="PNL61095.1"/>
    <property type="molecule type" value="Genomic_DNA"/>
</dbReference>
<dbReference type="Gene3D" id="1.20.5.100">
    <property type="entry name" value="Cytochrome c1, transmembrane anchor, C-terminal"/>
    <property type="match status" value="1"/>
</dbReference>
<dbReference type="InterPro" id="IPR036220">
    <property type="entry name" value="UDP-Glc/GDP-Man_DH_C_sf"/>
</dbReference>
<name>A0AAX0WSM2_9GAMM</name>
<feature type="active site" description="Nucleophile" evidence="9">
    <location>
        <position position="267"/>
    </location>
</feature>
<sequence length="461" mass="51422">MNKITIHGIGYVGLVLGSGLAELGNQVICLDTDEKKIEQLNEGIVSFFEPGLEELLEKNLANNRISFTTDPVKAVQHGDYQFITVGTPPTEDGSADLSYVFAASKNIGQYIDKDCIVITKSTIPIGTTHKVKAIIDAELAERQSNIKVGIAFNPEFLQEGNAVHNFKHPNRIIIGSEDPDIIHKMKELFKATMTSDKQFITMSTCSAELVKYASNTFLALKISFINEIANIADYMGANITSIKEGMGADERINPYFLSAGGGFGGSCFSKDIKALLKAEKRIHYSFPILNAIERVNERQKHVLFYKVFRYFNEYLYDKTIAVWGLAFKPNSSDMRDAVSITLLQELWQHGAKVRAYDPAATTEARVLFGDRDDLILCTSKEDALIGADALVIVTEWEDFLNPDFQLIKKSLKYQVIFDGRNIYNREYLASLGIEYLSIGRGTCRLCEETKKTFSNCNGSLS</sequence>
<feature type="binding site" evidence="11">
    <location>
        <position position="335"/>
    </location>
    <ligand>
        <name>NAD(+)</name>
        <dbReference type="ChEBI" id="CHEBI:57540"/>
    </ligand>
</feature>
<dbReference type="GO" id="GO:0051287">
    <property type="term" value="F:NAD binding"/>
    <property type="evidence" value="ECO:0007669"/>
    <property type="project" value="InterPro"/>
</dbReference>
<feature type="binding site" evidence="11">
    <location>
        <position position="122"/>
    </location>
    <ligand>
        <name>NAD(+)</name>
        <dbReference type="ChEBI" id="CHEBI:57540"/>
    </ligand>
</feature>
<feature type="binding site" evidence="11">
    <location>
        <position position="36"/>
    </location>
    <ligand>
        <name>NAD(+)</name>
        <dbReference type="ChEBI" id="CHEBI:57540"/>
    </ligand>
</feature>
<evidence type="ECO:0000313" key="13">
    <source>
        <dbReference type="EMBL" id="PNL61095.1"/>
    </source>
</evidence>
<evidence type="ECO:0000256" key="6">
    <source>
        <dbReference type="ARBA" id="ARBA00023027"/>
    </source>
</evidence>
<comment type="caution">
    <text evidence="13">The sequence shown here is derived from an EMBL/GenBank/DDBJ whole genome shotgun (WGS) entry which is preliminary data.</text>
</comment>
<feature type="binding site" evidence="11">
    <location>
        <position position="87"/>
    </location>
    <ligand>
        <name>NAD(+)</name>
        <dbReference type="ChEBI" id="CHEBI:57540"/>
    </ligand>
</feature>
<accession>A0AAX0WSM2</accession>
<dbReference type="EC" id="1.1.1.22" evidence="3 8"/>
<feature type="binding site" evidence="11">
    <location>
        <position position="270"/>
    </location>
    <ligand>
        <name>NAD(+)</name>
        <dbReference type="ChEBI" id="CHEBI:57540"/>
    </ligand>
</feature>
<dbReference type="InterPro" id="IPR028357">
    <property type="entry name" value="UDPglc_DH_bac"/>
</dbReference>
<dbReference type="SUPFAM" id="SSF48179">
    <property type="entry name" value="6-phosphogluconate dehydrogenase C-terminal domain-like"/>
    <property type="match status" value="1"/>
</dbReference>
<feature type="binding site" evidence="10">
    <location>
        <position position="264"/>
    </location>
    <ligand>
        <name>substrate</name>
    </ligand>
</feature>
<feature type="domain" description="UDP-glucose/GDP-mannose dehydrogenase C-terminal" evidence="12">
    <location>
        <begin position="321"/>
        <end position="425"/>
    </location>
</feature>
<evidence type="ECO:0000256" key="1">
    <source>
        <dbReference type="ARBA" id="ARBA00004701"/>
    </source>
</evidence>
<dbReference type="InterPro" id="IPR014027">
    <property type="entry name" value="UDP-Glc/GDP-Man_DH_C"/>
</dbReference>
<evidence type="ECO:0000256" key="3">
    <source>
        <dbReference type="ARBA" id="ARBA00012954"/>
    </source>
</evidence>
<feature type="binding site" evidence="10">
    <location>
        <position position="211"/>
    </location>
    <ligand>
        <name>substrate</name>
    </ligand>
</feature>
<evidence type="ECO:0000313" key="14">
    <source>
        <dbReference type="Proteomes" id="UP000192511"/>
    </source>
</evidence>
<dbReference type="InterPro" id="IPR036291">
    <property type="entry name" value="NAD(P)-bd_dom_sf"/>
</dbReference>
<dbReference type="InterPro" id="IPR014026">
    <property type="entry name" value="UDP-Glc/GDP-Man_DH_dimer"/>
</dbReference>
<evidence type="ECO:0000256" key="5">
    <source>
        <dbReference type="ARBA" id="ARBA00023002"/>
    </source>
</evidence>
<feature type="binding site" evidence="10">
    <location>
        <begin position="256"/>
        <end position="260"/>
    </location>
    <ligand>
        <name>substrate</name>
    </ligand>
</feature>
<dbReference type="PIRSF" id="PIRSF000124">
    <property type="entry name" value="UDPglc_GDPman_dh"/>
    <property type="match status" value="1"/>
</dbReference>
<dbReference type="PANTHER" id="PTHR43750:SF3">
    <property type="entry name" value="UDP-GLUCOSE 6-DEHYDROGENASE TUAD"/>
    <property type="match status" value="1"/>
</dbReference>
<dbReference type="PANTHER" id="PTHR43750">
    <property type="entry name" value="UDP-GLUCOSE 6-DEHYDROGENASE TUAD"/>
    <property type="match status" value="1"/>
</dbReference>
<dbReference type="Pfam" id="PF03720">
    <property type="entry name" value="UDPG_MGDP_dh_C"/>
    <property type="match status" value="1"/>
</dbReference>
<dbReference type="GO" id="GO:0003979">
    <property type="term" value="F:UDP-glucose 6-dehydrogenase activity"/>
    <property type="evidence" value="ECO:0007669"/>
    <property type="project" value="UniProtKB-EC"/>
</dbReference>
<evidence type="ECO:0000256" key="11">
    <source>
        <dbReference type="PIRSR" id="PIRSR500134-3"/>
    </source>
</evidence>
<evidence type="ECO:0000256" key="8">
    <source>
        <dbReference type="PIRNR" id="PIRNR000124"/>
    </source>
</evidence>
<evidence type="ECO:0000256" key="10">
    <source>
        <dbReference type="PIRSR" id="PIRSR500134-2"/>
    </source>
</evidence>
<feature type="binding site" evidence="11">
    <location>
        <position position="31"/>
    </location>
    <ligand>
        <name>NAD(+)</name>
        <dbReference type="ChEBI" id="CHEBI:57540"/>
    </ligand>
</feature>
<dbReference type="GeneID" id="98066565"/>
<dbReference type="SMART" id="SM00984">
    <property type="entry name" value="UDPG_MGDP_dh_C"/>
    <property type="match status" value="1"/>
</dbReference>
<feature type="binding site" evidence="11">
    <location>
        <position position="159"/>
    </location>
    <ligand>
        <name>NAD(+)</name>
        <dbReference type="ChEBI" id="CHEBI:57540"/>
    </ligand>
</feature>
<comment type="similarity">
    <text evidence="2 8">Belongs to the UDP-glucose/GDP-mannose dehydrogenase family.</text>
</comment>
<keyword evidence="5 8" id="KW-0560">Oxidoreductase</keyword>